<dbReference type="Proteomes" id="UP000095286">
    <property type="component" value="Unplaced"/>
</dbReference>
<organism evidence="1 2">
    <name type="scientific">Rhabditophanes sp. KR3021</name>
    <dbReference type="NCBI Taxonomy" id="114890"/>
    <lineage>
        <taxon>Eukaryota</taxon>
        <taxon>Metazoa</taxon>
        <taxon>Ecdysozoa</taxon>
        <taxon>Nematoda</taxon>
        <taxon>Chromadorea</taxon>
        <taxon>Rhabditida</taxon>
        <taxon>Tylenchina</taxon>
        <taxon>Panagrolaimomorpha</taxon>
        <taxon>Strongyloidoidea</taxon>
        <taxon>Alloionematidae</taxon>
        <taxon>Rhabditophanes</taxon>
    </lineage>
</organism>
<proteinExistence type="predicted"/>
<evidence type="ECO:0000313" key="1">
    <source>
        <dbReference type="Proteomes" id="UP000095286"/>
    </source>
</evidence>
<sequence length="73" mass="8272">MSISNKIEDSSGNTRELSPPPPDPIQHHNGRYFNGIPEEAYKQLVIFKNVCKNVIEGELVAEFNNMLSENNKQ</sequence>
<accession>A0AC35U7H2</accession>
<dbReference type="WBParaSite" id="RSKR_0000859975.1">
    <property type="protein sequence ID" value="RSKR_0000859975.1"/>
    <property type="gene ID" value="RSKR_0000859975"/>
</dbReference>
<protein>
    <submittedName>
        <fullName evidence="2">Uncharacterized protein</fullName>
    </submittedName>
</protein>
<reference evidence="2" key="1">
    <citation type="submission" date="2016-11" db="UniProtKB">
        <authorList>
            <consortium name="WormBaseParasite"/>
        </authorList>
    </citation>
    <scope>IDENTIFICATION</scope>
    <source>
        <strain evidence="2">KR3021</strain>
    </source>
</reference>
<name>A0AC35U7H2_9BILA</name>
<evidence type="ECO:0000313" key="2">
    <source>
        <dbReference type="WBParaSite" id="RSKR_0000859975.1"/>
    </source>
</evidence>